<dbReference type="InterPro" id="IPR036921">
    <property type="entry name" value="PurM-like_N_sf"/>
</dbReference>
<comment type="similarity">
    <text evidence="1">Belongs to the HypE family.</text>
</comment>
<evidence type="ECO:0000313" key="4">
    <source>
        <dbReference type="EMBL" id="GAA1824961.1"/>
    </source>
</evidence>
<dbReference type="PANTHER" id="PTHR30303:SF0">
    <property type="entry name" value="CARBAMOYL DEHYDRATASE HYPE"/>
    <property type="match status" value="1"/>
</dbReference>
<feature type="domain" description="PurM-like C-terminal" evidence="3">
    <location>
        <begin position="179"/>
        <end position="326"/>
    </location>
</feature>
<evidence type="ECO:0000259" key="2">
    <source>
        <dbReference type="Pfam" id="PF00586"/>
    </source>
</evidence>
<reference evidence="4 5" key="1">
    <citation type="journal article" date="2019" name="Int. J. Syst. Evol. Microbiol.">
        <title>The Global Catalogue of Microorganisms (GCM) 10K type strain sequencing project: providing services to taxonomists for standard genome sequencing and annotation.</title>
        <authorList>
            <consortium name="The Broad Institute Genomics Platform"/>
            <consortium name="The Broad Institute Genome Sequencing Center for Infectious Disease"/>
            <person name="Wu L."/>
            <person name="Ma J."/>
        </authorList>
    </citation>
    <scope>NUCLEOTIDE SEQUENCE [LARGE SCALE GENOMIC DNA]</scope>
    <source>
        <strain evidence="4 5">JCM 13250</strain>
    </source>
</reference>
<organism evidence="4 5">
    <name type="scientific">Luedemannella flava</name>
    <dbReference type="NCBI Taxonomy" id="349316"/>
    <lineage>
        <taxon>Bacteria</taxon>
        <taxon>Bacillati</taxon>
        <taxon>Actinomycetota</taxon>
        <taxon>Actinomycetes</taxon>
        <taxon>Micromonosporales</taxon>
        <taxon>Micromonosporaceae</taxon>
        <taxon>Luedemannella</taxon>
    </lineage>
</organism>
<dbReference type="Proteomes" id="UP001500218">
    <property type="component" value="Unassembled WGS sequence"/>
</dbReference>
<dbReference type="SUPFAM" id="SSF55326">
    <property type="entry name" value="PurM N-terminal domain-like"/>
    <property type="match status" value="1"/>
</dbReference>
<sequence>MTTVDPTYAACPVPLPESERVLLGHGAGGQLSADLVTGLLLPALGSAAPAGPLEDAAVVPVGGVDVVISTDAYVVSPLFFPGGDIGCLAVHGTVNDLAMRAATPVALALAYVVEEGFPLADLRRVAASAGRAAAAAGVAVVCGDTKVVGRGAADGLYVVSTGIGHRPPGAAPSAGAVVSGDVVLLSGPIGSHGTAILSVREGLGFDADIASDTRPLHRLVAAMTAAGGTGVHALRDPTRGGLASALNEIAAASGVPVEIDEAALPVPPAVAAACEILGLDPAHVANEGCLVAFVAPERADEVLTAMRGLPEGGGAVRIGTVADHGEPGRVTVRTAVGSRRVLDMLVGEQLPRIC</sequence>
<dbReference type="NCBIfam" id="TIGR02124">
    <property type="entry name" value="hypE"/>
    <property type="match status" value="1"/>
</dbReference>
<dbReference type="Pfam" id="PF00586">
    <property type="entry name" value="AIRS"/>
    <property type="match status" value="1"/>
</dbReference>
<dbReference type="InterPro" id="IPR011854">
    <property type="entry name" value="HypE"/>
</dbReference>
<accession>A0ABN2MG48</accession>
<gene>
    <name evidence="4" type="primary">hypE</name>
    <name evidence="4" type="ORF">GCM10009682_51340</name>
</gene>
<dbReference type="PIRSF" id="PIRSF005644">
    <property type="entry name" value="Hdrgns_mtr_HypE"/>
    <property type="match status" value="1"/>
</dbReference>
<keyword evidence="5" id="KW-1185">Reference proteome</keyword>
<evidence type="ECO:0000256" key="1">
    <source>
        <dbReference type="ARBA" id="ARBA00006243"/>
    </source>
</evidence>
<dbReference type="RefSeq" id="WP_344137637.1">
    <property type="nucleotide sequence ID" value="NZ_BAAALT010000215.1"/>
</dbReference>
<protein>
    <submittedName>
        <fullName evidence="4">Hydrogenase expression/formation protein HypE</fullName>
    </submittedName>
</protein>
<dbReference type="Gene3D" id="3.90.650.10">
    <property type="entry name" value="PurM-like C-terminal domain"/>
    <property type="match status" value="1"/>
</dbReference>
<dbReference type="CDD" id="cd02197">
    <property type="entry name" value="HypE"/>
    <property type="match status" value="1"/>
</dbReference>
<evidence type="ECO:0000313" key="5">
    <source>
        <dbReference type="Proteomes" id="UP001500218"/>
    </source>
</evidence>
<feature type="domain" description="PurM-like N-terminal" evidence="2">
    <location>
        <begin position="54"/>
        <end position="164"/>
    </location>
</feature>
<dbReference type="EMBL" id="BAAALT010000215">
    <property type="protein sequence ID" value="GAA1824961.1"/>
    <property type="molecule type" value="Genomic_DNA"/>
</dbReference>
<proteinExistence type="inferred from homology"/>
<dbReference type="InterPro" id="IPR016188">
    <property type="entry name" value="PurM-like_N"/>
</dbReference>
<dbReference type="PANTHER" id="PTHR30303">
    <property type="entry name" value="HYDROGENASE ISOENZYMES FORMATION PROTEIN HYPE"/>
    <property type="match status" value="1"/>
</dbReference>
<dbReference type="Pfam" id="PF02769">
    <property type="entry name" value="AIRS_C"/>
    <property type="match status" value="1"/>
</dbReference>
<comment type="caution">
    <text evidence="4">The sequence shown here is derived from an EMBL/GenBank/DDBJ whole genome shotgun (WGS) entry which is preliminary data.</text>
</comment>
<dbReference type="InterPro" id="IPR036676">
    <property type="entry name" value="PurM-like_C_sf"/>
</dbReference>
<evidence type="ECO:0000259" key="3">
    <source>
        <dbReference type="Pfam" id="PF02769"/>
    </source>
</evidence>
<dbReference type="Gene3D" id="3.30.1330.10">
    <property type="entry name" value="PurM-like, N-terminal domain"/>
    <property type="match status" value="1"/>
</dbReference>
<name>A0ABN2MG48_9ACTN</name>
<dbReference type="InterPro" id="IPR010918">
    <property type="entry name" value="PurM-like_C_dom"/>
</dbReference>
<dbReference type="SUPFAM" id="SSF56042">
    <property type="entry name" value="PurM C-terminal domain-like"/>
    <property type="match status" value="1"/>
</dbReference>